<accession>A0A132BDR9</accession>
<sequence length="136" mass="14916">MYIFSRALLIASLLGFVLSIVLHPIHDSPRKSIHHKDFPSITNIDPPAAGSCLANGLLCVKDSGCCSKNCSGRVCKPKLEGRLGLKKKQAPYKIRPKATKQEKSAGVRTAQMEQWVTKQKPLGKDGLQSHQPKEDV</sequence>
<dbReference type="EMBL" id="KQ947429">
    <property type="protein sequence ID" value="KUJ10565.1"/>
    <property type="molecule type" value="Genomic_DNA"/>
</dbReference>
<dbReference type="RefSeq" id="XP_018064920.1">
    <property type="nucleotide sequence ID" value="XM_018220569.1"/>
</dbReference>
<dbReference type="Proteomes" id="UP000070700">
    <property type="component" value="Unassembled WGS sequence"/>
</dbReference>
<dbReference type="KEGG" id="psco:LY89DRAFT_740273"/>
<dbReference type="AlphaFoldDB" id="A0A132BDR9"/>
<keyword evidence="2" id="KW-0732">Signal</keyword>
<feature type="region of interest" description="Disordered" evidence="1">
    <location>
        <begin position="96"/>
        <end position="136"/>
    </location>
</feature>
<evidence type="ECO:0000256" key="1">
    <source>
        <dbReference type="SAM" id="MobiDB-lite"/>
    </source>
</evidence>
<reference evidence="3 4" key="1">
    <citation type="submission" date="2015-10" db="EMBL/GenBank/DDBJ databases">
        <title>Full genome of DAOMC 229536 Phialocephala scopiformis, a fungal endophyte of spruce producing the potent anti-insectan compound rugulosin.</title>
        <authorList>
            <consortium name="DOE Joint Genome Institute"/>
            <person name="Walker A.K."/>
            <person name="Frasz S.L."/>
            <person name="Seifert K.A."/>
            <person name="Miller J.D."/>
            <person name="Mondo S.J."/>
            <person name="Labutti K."/>
            <person name="Lipzen A."/>
            <person name="Dockter R."/>
            <person name="Kennedy M."/>
            <person name="Grigoriev I.V."/>
            <person name="Spatafora J.W."/>
        </authorList>
    </citation>
    <scope>NUCLEOTIDE SEQUENCE [LARGE SCALE GENOMIC DNA]</scope>
    <source>
        <strain evidence="3 4">CBS 120377</strain>
    </source>
</reference>
<organism evidence="3 4">
    <name type="scientific">Mollisia scopiformis</name>
    <name type="common">Conifer needle endophyte fungus</name>
    <name type="synonym">Phialocephala scopiformis</name>
    <dbReference type="NCBI Taxonomy" id="149040"/>
    <lineage>
        <taxon>Eukaryota</taxon>
        <taxon>Fungi</taxon>
        <taxon>Dikarya</taxon>
        <taxon>Ascomycota</taxon>
        <taxon>Pezizomycotina</taxon>
        <taxon>Leotiomycetes</taxon>
        <taxon>Helotiales</taxon>
        <taxon>Mollisiaceae</taxon>
        <taxon>Mollisia</taxon>
    </lineage>
</organism>
<dbReference type="InParanoid" id="A0A132BDR9"/>
<proteinExistence type="predicted"/>
<feature type="signal peptide" evidence="2">
    <location>
        <begin position="1"/>
        <end position="19"/>
    </location>
</feature>
<keyword evidence="4" id="KW-1185">Reference proteome</keyword>
<protein>
    <recommendedName>
        <fullName evidence="5">WAP domain-containing protein</fullName>
    </recommendedName>
</protein>
<name>A0A132BDR9_MOLSC</name>
<feature type="chain" id="PRO_5007288165" description="WAP domain-containing protein" evidence="2">
    <location>
        <begin position="20"/>
        <end position="136"/>
    </location>
</feature>
<evidence type="ECO:0000313" key="4">
    <source>
        <dbReference type="Proteomes" id="UP000070700"/>
    </source>
</evidence>
<evidence type="ECO:0008006" key="5">
    <source>
        <dbReference type="Google" id="ProtNLM"/>
    </source>
</evidence>
<gene>
    <name evidence="3" type="ORF">LY89DRAFT_740273</name>
</gene>
<dbReference type="GeneID" id="28830295"/>
<evidence type="ECO:0000313" key="3">
    <source>
        <dbReference type="EMBL" id="KUJ10565.1"/>
    </source>
</evidence>
<evidence type="ECO:0000256" key="2">
    <source>
        <dbReference type="SAM" id="SignalP"/>
    </source>
</evidence>